<feature type="domain" description="Major facilitator superfamily (MFS) profile" evidence="7">
    <location>
        <begin position="16"/>
        <end position="459"/>
    </location>
</feature>
<feature type="transmembrane region" description="Helical" evidence="6">
    <location>
        <begin position="366"/>
        <end position="393"/>
    </location>
</feature>
<feature type="transmembrane region" description="Helical" evidence="6">
    <location>
        <begin position="189"/>
        <end position="209"/>
    </location>
</feature>
<dbReference type="SUPFAM" id="SSF103473">
    <property type="entry name" value="MFS general substrate transporter"/>
    <property type="match status" value="1"/>
</dbReference>
<dbReference type="PROSITE" id="PS00217">
    <property type="entry name" value="SUGAR_TRANSPORT_2"/>
    <property type="match status" value="1"/>
</dbReference>
<organism evidence="8">
    <name type="scientific">Clastoptera arizonana</name>
    <name type="common">Arizona spittle bug</name>
    <dbReference type="NCBI Taxonomy" id="38151"/>
    <lineage>
        <taxon>Eukaryota</taxon>
        <taxon>Metazoa</taxon>
        <taxon>Ecdysozoa</taxon>
        <taxon>Arthropoda</taxon>
        <taxon>Hexapoda</taxon>
        <taxon>Insecta</taxon>
        <taxon>Pterygota</taxon>
        <taxon>Neoptera</taxon>
        <taxon>Paraneoptera</taxon>
        <taxon>Hemiptera</taxon>
        <taxon>Auchenorrhyncha</taxon>
        <taxon>Cercopoidea</taxon>
        <taxon>Clastopteridae</taxon>
        <taxon>Clastoptera</taxon>
    </lineage>
</organism>
<feature type="transmembrane region" description="Helical" evidence="6">
    <location>
        <begin position="12"/>
        <end position="29"/>
    </location>
</feature>
<dbReference type="Pfam" id="PF00083">
    <property type="entry name" value="Sugar_tr"/>
    <property type="match status" value="1"/>
</dbReference>
<evidence type="ECO:0000256" key="1">
    <source>
        <dbReference type="ARBA" id="ARBA00004141"/>
    </source>
</evidence>
<evidence type="ECO:0000313" key="8">
    <source>
        <dbReference type="EMBL" id="JAS09252.1"/>
    </source>
</evidence>
<feature type="transmembrane region" description="Helical" evidence="6">
    <location>
        <begin position="64"/>
        <end position="84"/>
    </location>
</feature>
<dbReference type="InterPro" id="IPR045263">
    <property type="entry name" value="GLUT"/>
</dbReference>
<dbReference type="PROSITE" id="PS00216">
    <property type="entry name" value="SUGAR_TRANSPORT_1"/>
    <property type="match status" value="1"/>
</dbReference>
<dbReference type="PANTHER" id="PTHR23503:SF128">
    <property type="entry name" value="GLUCOSE TRANSPORTER TYPE 1"/>
    <property type="match status" value="1"/>
</dbReference>
<feature type="transmembrane region" description="Helical" evidence="6">
    <location>
        <begin position="311"/>
        <end position="331"/>
    </location>
</feature>
<dbReference type="Gene3D" id="1.20.1250.20">
    <property type="entry name" value="MFS general substrate transporter like domains"/>
    <property type="match status" value="1"/>
</dbReference>
<feature type="transmembrane region" description="Helical" evidence="6">
    <location>
        <begin position="405"/>
        <end position="425"/>
    </location>
</feature>
<feature type="transmembrane region" description="Helical" evidence="6">
    <location>
        <begin position="96"/>
        <end position="117"/>
    </location>
</feature>
<dbReference type="InterPro" id="IPR020846">
    <property type="entry name" value="MFS_dom"/>
</dbReference>
<evidence type="ECO:0000256" key="6">
    <source>
        <dbReference type="SAM" id="Phobius"/>
    </source>
</evidence>
<dbReference type="InterPro" id="IPR036259">
    <property type="entry name" value="MFS_trans_sf"/>
</dbReference>
<keyword evidence="2 6" id="KW-0812">Transmembrane</keyword>
<dbReference type="InterPro" id="IPR003663">
    <property type="entry name" value="Sugar/inositol_transpt"/>
</dbReference>
<evidence type="ECO:0000259" key="7">
    <source>
        <dbReference type="PROSITE" id="PS50850"/>
    </source>
</evidence>
<feature type="transmembrane region" description="Helical" evidence="6">
    <location>
        <begin position="157"/>
        <end position="177"/>
    </location>
</feature>
<dbReference type="NCBIfam" id="TIGR00879">
    <property type="entry name" value="SP"/>
    <property type="match status" value="1"/>
</dbReference>
<accession>A0A1B6C6X9</accession>
<dbReference type="GO" id="GO:0015149">
    <property type="term" value="F:hexose transmembrane transporter activity"/>
    <property type="evidence" value="ECO:0007669"/>
    <property type="project" value="TreeGrafter"/>
</dbReference>
<keyword evidence="3 6" id="KW-1133">Transmembrane helix</keyword>
<feature type="transmembrane region" description="Helical" evidence="6">
    <location>
        <begin position="123"/>
        <end position="145"/>
    </location>
</feature>
<reference evidence="8" key="1">
    <citation type="submission" date="2015-12" db="EMBL/GenBank/DDBJ databases">
        <title>De novo transcriptome assembly of four potential Pierce s Disease insect vectors from Arizona vineyards.</title>
        <authorList>
            <person name="Tassone E.E."/>
        </authorList>
    </citation>
    <scope>NUCLEOTIDE SEQUENCE</scope>
</reference>
<keyword evidence="4 6" id="KW-0472">Membrane</keyword>
<dbReference type="GO" id="GO:0016020">
    <property type="term" value="C:membrane"/>
    <property type="evidence" value="ECO:0007669"/>
    <property type="project" value="UniProtKB-SubCell"/>
</dbReference>
<sequence length="473" mass="52185">MFTLSVQGLTYFLIYTIFSSALGMFQFGFNSGVINAPELNIEKFIKDVYRSRNSTDIEDGNVKFIFIIIVSIFAIGGMLGGFSGGTIANRFGRKKGILLTCLIDIIGACLMGFSKLFNSYEMLFIGRFMIGISCGLHTVLVPMYISEISPKNLRGGIGVVNQLGVGLGLTVSEILGIDQLLGTDNNWNILLGLSICSPILQLICLPFCYESPRYLLITRWKEDEAREALKKLRASDEVEEDIDEMKAEQRAQQSESSFSIMELITSKTLRLPLLIGIIVQLSQQLSGINGVLYYSTSIFESTGLSIQTAKFLTIGTGVILVVMALVIMPLIDCAGRRTLLLSGVGGMFIFSVCITVSFVMKGFLDWMTYFSVVATFGFVVCFALGPGSIAWMITAELFSQGPRPTAISIAVLVNWFANFLVGVGFPTIAAYLGNFTFVPFSVLLASFWIFTFYKLPETKNKTFEEILNFFKHS</sequence>
<evidence type="ECO:0000256" key="5">
    <source>
        <dbReference type="RuleBase" id="RU003346"/>
    </source>
</evidence>
<dbReference type="FunFam" id="1.20.1250.20:FF:000029">
    <property type="entry name" value="solute carrier family 2, facilitated glucose transporter member 4"/>
    <property type="match status" value="1"/>
</dbReference>
<dbReference type="InterPro" id="IPR005828">
    <property type="entry name" value="MFS_sugar_transport-like"/>
</dbReference>
<comment type="subcellular location">
    <subcellularLocation>
        <location evidence="1">Membrane</location>
        <topology evidence="1">Multi-pass membrane protein</topology>
    </subcellularLocation>
</comment>
<gene>
    <name evidence="8" type="ORF">g.24279</name>
</gene>
<evidence type="ECO:0000256" key="4">
    <source>
        <dbReference type="ARBA" id="ARBA00023136"/>
    </source>
</evidence>
<protein>
    <recommendedName>
        <fullName evidence="7">Major facilitator superfamily (MFS) profile domain-containing protein</fullName>
    </recommendedName>
</protein>
<dbReference type="InterPro" id="IPR005829">
    <property type="entry name" value="Sugar_transporter_CS"/>
</dbReference>
<name>A0A1B6C6X9_9HEMI</name>
<comment type="similarity">
    <text evidence="5">Belongs to the major facilitator superfamily. Sugar transporter (TC 2.A.1.1) family.</text>
</comment>
<keyword evidence="5" id="KW-0813">Transport</keyword>
<dbReference type="PRINTS" id="PR00171">
    <property type="entry name" value="SUGRTRNSPORT"/>
</dbReference>
<dbReference type="EMBL" id="GEDC01028046">
    <property type="protein sequence ID" value="JAS09252.1"/>
    <property type="molecule type" value="Transcribed_RNA"/>
</dbReference>
<evidence type="ECO:0000256" key="2">
    <source>
        <dbReference type="ARBA" id="ARBA00022692"/>
    </source>
</evidence>
<evidence type="ECO:0000256" key="3">
    <source>
        <dbReference type="ARBA" id="ARBA00022989"/>
    </source>
</evidence>
<dbReference type="AlphaFoldDB" id="A0A1B6C6X9"/>
<feature type="transmembrane region" description="Helical" evidence="6">
    <location>
        <begin position="431"/>
        <end position="453"/>
    </location>
</feature>
<dbReference type="PROSITE" id="PS50850">
    <property type="entry name" value="MFS"/>
    <property type="match status" value="1"/>
</dbReference>
<feature type="transmembrane region" description="Helical" evidence="6">
    <location>
        <begin position="338"/>
        <end position="360"/>
    </location>
</feature>
<dbReference type="PANTHER" id="PTHR23503">
    <property type="entry name" value="SOLUTE CARRIER FAMILY 2"/>
    <property type="match status" value="1"/>
</dbReference>
<proteinExistence type="inferred from homology"/>